<keyword evidence="1" id="KW-0175">Coiled coil</keyword>
<sequence>MTKDRILQFIDYKEFSIKTFLEKTGIKRGFLDTDKRNATVADVYLAKIIAVFPELNLEWLVTGKGEMLKPAPVTIMQNGNTNAANNVSGKVRKIEQNVEYSNKELIEIIREKDKQIAEKDKQINKLLDKISN</sequence>
<reference evidence="3 5" key="2">
    <citation type="submission" date="2017-06" db="EMBL/GenBank/DDBJ databases">
        <authorList>
            <consortium name="Pathogen Informatics"/>
        </authorList>
    </citation>
    <scope>NUCLEOTIDE SEQUENCE [LARGE SCALE GENOMIC DNA]</scope>
    <source>
        <strain evidence="3 5">NCTC12947</strain>
    </source>
</reference>
<evidence type="ECO:0000313" key="4">
    <source>
        <dbReference type="Proteomes" id="UP000065822"/>
    </source>
</evidence>
<keyword evidence="4" id="KW-1185">Reference proteome</keyword>
<dbReference type="Proteomes" id="UP000215539">
    <property type="component" value="Chromosome 1"/>
</dbReference>
<evidence type="ECO:0000256" key="1">
    <source>
        <dbReference type="SAM" id="Coils"/>
    </source>
</evidence>
<evidence type="ECO:0000313" key="5">
    <source>
        <dbReference type="Proteomes" id="UP000215539"/>
    </source>
</evidence>
<gene>
    <name evidence="2" type="ORF">AXF12_07755</name>
    <name evidence="3" type="ORF">SAMEA44541418_00144</name>
</gene>
<proteinExistence type="predicted"/>
<dbReference type="EMBL" id="LT906449">
    <property type="protein sequence ID" value="SNV01891.1"/>
    <property type="molecule type" value="Genomic_DNA"/>
</dbReference>
<feature type="coiled-coil region" evidence="1">
    <location>
        <begin position="102"/>
        <end position="129"/>
    </location>
</feature>
<evidence type="ECO:0008006" key="6">
    <source>
        <dbReference type="Google" id="ProtNLM"/>
    </source>
</evidence>
<dbReference type="EMBL" id="CP014227">
    <property type="protein sequence ID" value="AMD85414.1"/>
    <property type="molecule type" value="Genomic_DNA"/>
</dbReference>
<name>A0AAX2GXG5_9FLAO</name>
<evidence type="ECO:0000313" key="3">
    <source>
        <dbReference type="EMBL" id="SNV01891.1"/>
    </source>
</evidence>
<evidence type="ECO:0000313" key="2">
    <source>
        <dbReference type="EMBL" id="AMD85414.1"/>
    </source>
</evidence>
<protein>
    <recommendedName>
        <fullName evidence="6">Transcriptional regulator</fullName>
    </recommendedName>
</protein>
<dbReference type="RefSeq" id="WP_066429978.1">
    <property type="nucleotide sequence ID" value="NZ_CP014227.1"/>
</dbReference>
<dbReference type="Proteomes" id="UP000065822">
    <property type="component" value="Chromosome"/>
</dbReference>
<accession>A0AAX2GXG5</accession>
<dbReference type="KEGG" id="chg:AXF12_07755"/>
<reference evidence="2 4" key="1">
    <citation type="submission" date="2016-02" db="EMBL/GenBank/DDBJ databases">
        <authorList>
            <person name="Holder M.E."/>
            <person name="Ajami N.J."/>
            <person name="Petrosino J.F."/>
        </authorList>
    </citation>
    <scope>NUCLEOTIDE SEQUENCE [LARGE SCALE GENOMIC DNA]</scope>
    <source>
        <strain evidence="2 4">CCUG 32990</strain>
    </source>
</reference>
<dbReference type="AlphaFoldDB" id="A0AAX2GXG5"/>
<organism evidence="3 5">
    <name type="scientific">Capnocytophaga haemolytica</name>
    <dbReference type="NCBI Taxonomy" id="45243"/>
    <lineage>
        <taxon>Bacteria</taxon>
        <taxon>Pseudomonadati</taxon>
        <taxon>Bacteroidota</taxon>
        <taxon>Flavobacteriia</taxon>
        <taxon>Flavobacteriales</taxon>
        <taxon>Flavobacteriaceae</taxon>
        <taxon>Capnocytophaga</taxon>
    </lineage>
</organism>